<name>A0A6G0XPG9_9STRA</name>
<evidence type="ECO:0000256" key="1">
    <source>
        <dbReference type="ARBA" id="ARBA00022729"/>
    </source>
</evidence>
<keyword evidence="1" id="KW-0732">Signal</keyword>
<comment type="caution">
    <text evidence="3">The sequence shown here is derived from an EMBL/GenBank/DDBJ whole genome shotgun (WGS) entry which is preliminary data.</text>
</comment>
<gene>
    <name evidence="3" type="ORF">Ae201684_002717</name>
</gene>
<reference evidence="3 4" key="1">
    <citation type="submission" date="2019-07" db="EMBL/GenBank/DDBJ databases">
        <title>Genomics analysis of Aphanomyces spp. identifies a new class of oomycete effector associated with host adaptation.</title>
        <authorList>
            <person name="Gaulin E."/>
        </authorList>
    </citation>
    <scope>NUCLEOTIDE SEQUENCE [LARGE SCALE GENOMIC DNA]</scope>
    <source>
        <strain evidence="3 4">ATCC 201684</strain>
    </source>
</reference>
<sequence>MRLCLIFEFTFHSSQLAMLLEPVSPPMLSRALSMPSVPLIDHEEVHMKSFHITAPTISSVWHRGMPAIIQWERTNPSIAEIRIVLLRSSQPKACAIVADHVENNGLFVVPQVPSHLPVGDNYFLRILSMDGHQGADTHTFAIRS</sequence>
<proteinExistence type="predicted"/>
<dbReference type="EMBL" id="VJMJ01000029">
    <property type="protein sequence ID" value="KAF0742315.1"/>
    <property type="molecule type" value="Genomic_DNA"/>
</dbReference>
<evidence type="ECO:0000313" key="3">
    <source>
        <dbReference type="EMBL" id="KAF0742315.1"/>
    </source>
</evidence>
<dbReference type="Proteomes" id="UP000481153">
    <property type="component" value="Unassembled WGS sequence"/>
</dbReference>
<evidence type="ECO:0000313" key="4">
    <source>
        <dbReference type="Proteomes" id="UP000481153"/>
    </source>
</evidence>
<dbReference type="InterPro" id="IPR018466">
    <property type="entry name" value="Kre9/Knh1-like_N"/>
</dbReference>
<dbReference type="Pfam" id="PF10342">
    <property type="entry name" value="Kre9_KNH"/>
    <property type="match status" value="1"/>
</dbReference>
<keyword evidence="4" id="KW-1185">Reference proteome</keyword>
<accession>A0A6G0XPG9</accession>
<organism evidence="3 4">
    <name type="scientific">Aphanomyces euteiches</name>
    <dbReference type="NCBI Taxonomy" id="100861"/>
    <lineage>
        <taxon>Eukaryota</taxon>
        <taxon>Sar</taxon>
        <taxon>Stramenopiles</taxon>
        <taxon>Oomycota</taxon>
        <taxon>Saprolegniomycetes</taxon>
        <taxon>Saprolegniales</taxon>
        <taxon>Verrucalvaceae</taxon>
        <taxon>Aphanomyces</taxon>
    </lineage>
</organism>
<dbReference type="VEuPathDB" id="FungiDB:AeMF1_001178"/>
<evidence type="ECO:0000259" key="2">
    <source>
        <dbReference type="Pfam" id="PF10342"/>
    </source>
</evidence>
<dbReference type="OrthoDB" id="76090at2759"/>
<protein>
    <recommendedName>
        <fullName evidence="2">Yeast cell wall synthesis Kre9/Knh1-like N-terminal domain-containing protein</fullName>
    </recommendedName>
</protein>
<dbReference type="AlphaFoldDB" id="A0A6G0XPG9"/>
<feature type="domain" description="Yeast cell wall synthesis Kre9/Knh1-like N-terminal" evidence="2">
    <location>
        <begin position="55"/>
        <end position="132"/>
    </location>
</feature>